<feature type="transmembrane region" description="Helical" evidence="14">
    <location>
        <begin position="266"/>
        <end position="284"/>
    </location>
</feature>
<comment type="caution">
    <text evidence="16">The sequence shown here is derived from an EMBL/GenBank/DDBJ whole genome shotgun (WGS) entry which is preliminary data.</text>
</comment>
<dbReference type="Pfam" id="PF00512">
    <property type="entry name" value="HisKA"/>
    <property type="match status" value="1"/>
</dbReference>
<evidence type="ECO:0000256" key="4">
    <source>
        <dbReference type="ARBA" id="ARBA00022475"/>
    </source>
</evidence>
<evidence type="ECO:0000256" key="13">
    <source>
        <dbReference type="ARBA" id="ARBA00023136"/>
    </source>
</evidence>
<feature type="transmembrane region" description="Helical" evidence="14">
    <location>
        <begin position="220"/>
        <end position="246"/>
    </location>
</feature>
<evidence type="ECO:0000256" key="7">
    <source>
        <dbReference type="ARBA" id="ARBA00022692"/>
    </source>
</evidence>
<dbReference type="RefSeq" id="WP_376994269.1">
    <property type="nucleotide sequence ID" value="NZ_JBHSLC010000007.1"/>
</dbReference>
<evidence type="ECO:0000259" key="15">
    <source>
        <dbReference type="PROSITE" id="PS50109"/>
    </source>
</evidence>
<evidence type="ECO:0000313" key="16">
    <source>
        <dbReference type="EMBL" id="MFC5354517.1"/>
    </source>
</evidence>
<dbReference type="InterPro" id="IPR036890">
    <property type="entry name" value="HATPase_C_sf"/>
</dbReference>
<dbReference type="EMBL" id="JBHSLC010000007">
    <property type="protein sequence ID" value="MFC5354517.1"/>
    <property type="molecule type" value="Genomic_DNA"/>
</dbReference>
<dbReference type="InterPro" id="IPR036097">
    <property type="entry name" value="HisK_dim/P_sf"/>
</dbReference>
<evidence type="ECO:0000256" key="11">
    <source>
        <dbReference type="ARBA" id="ARBA00022989"/>
    </source>
</evidence>
<feature type="transmembrane region" description="Helical" evidence="14">
    <location>
        <begin position="116"/>
        <end position="137"/>
    </location>
</feature>
<dbReference type="SMART" id="SM00387">
    <property type="entry name" value="HATPase_c"/>
    <property type="match status" value="1"/>
</dbReference>
<dbReference type="InterPro" id="IPR007895">
    <property type="entry name" value="MASE1"/>
</dbReference>
<dbReference type="Proteomes" id="UP001596166">
    <property type="component" value="Unassembled WGS sequence"/>
</dbReference>
<keyword evidence="17" id="KW-1185">Reference proteome</keyword>
<dbReference type="InterPro" id="IPR003661">
    <property type="entry name" value="HisK_dim/P_dom"/>
</dbReference>
<evidence type="ECO:0000256" key="14">
    <source>
        <dbReference type="SAM" id="Phobius"/>
    </source>
</evidence>
<evidence type="ECO:0000256" key="8">
    <source>
        <dbReference type="ARBA" id="ARBA00022741"/>
    </source>
</evidence>
<feature type="transmembrane region" description="Helical" evidence="14">
    <location>
        <begin position="41"/>
        <end position="65"/>
    </location>
</feature>
<evidence type="ECO:0000256" key="6">
    <source>
        <dbReference type="ARBA" id="ARBA00022679"/>
    </source>
</evidence>
<keyword evidence="5" id="KW-0597">Phosphoprotein</keyword>
<dbReference type="Pfam" id="PF05231">
    <property type="entry name" value="MASE1"/>
    <property type="match status" value="1"/>
</dbReference>
<dbReference type="SMART" id="SM00388">
    <property type="entry name" value="HisKA"/>
    <property type="match status" value="1"/>
</dbReference>
<comment type="subcellular location">
    <subcellularLocation>
        <location evidence="2">Cell membrane</location>
        <topology evidence="2">Multi-pass membrane protein</topology>
    </subcellularLocation>
</comment>
<keyword evidence="11 14" id="KW-1133">Transmembrane helix</keyword>
<keyword evidence="12" id="KW-0902">Two-component regulatory system</keyword>
<evidence type="ECO:0000256" key="9">
    <source>
        <dbReference type="ARBA" id="ARBA00022777"/>
    </source>
</evidence>
<keyword evidence="13 14" id="KW-0472">Membrane</keyword>
<dbReference type="InterPro" id="IPR004358">
    <property type="entry name" value="Sig_transdc_His_kin-like_C"/>
</dbReference>
<dbReference type="PANTHER" id="PTHR43065:SF10">
    <property type="entry name" value="PEROXIDE STRESS-ACTIVATED HISTIDINE KINASE MAK3"/>
    <property type="match status" value="1"/>
</dbReference>
<dbReference type="Pfam" id="PF02518">
    <property type="entry name" value="HATPase_c"/>
    <property type="match status" value="1"/>
</dbReference>
<keyword evidence="4" id="KW-1003">Cell membrane</keyword>
<evidence type="ECO:0000256" key="10">
    <source>
        <dbReference type="ARBA" id="ARBA00022840"/>
    </source>
</evidence>
<keyword evidence="9" id="KW-0418">Kinase</keyword>
<dbReference type="SUPFAM" id="SSF55874">
    <property type="entry name" value="ATPase domain of HSP90 chaperone/DNA topoisomerase II/histidine kinase"/>
    <property type="match status" value="1"/>
</dbReference>
<proteinExistence type="predicted"/>
<feature type="domain" description="Histidine kinase" evidence="15">
    <location>
        <begin position="405"/>
        <end position="615"/>
    </location>
</feature>
<dbReference type="PROSITE" id="PS50109">
    <property type="entry name" value="HIS_KIN"/>
    <property type="match status" value="1"/>
</dbReference>
<keyword evidence="7 14" id="KW-0812">Transmembrane</keyword>
<name>A0ABW0G0I3_9PROT</name>
<dbReference type="InterPro" id="IPR005467">
    <property type="entry name" value="His_kinase_dom"/>
</dbReference>
<sequence length="618" mass="66747">MPITRSRLLSLLLSAAAYLVLKALLYRAAGMFDVAPNASAWYPPIGLMLAFTLHSGWAAIPFLFIPSDLLAYGTVNSFSLLIIPQAIVVGATGLLLRRGVSGDVFSTSKGVSTFITVALTSVSLLFVISTATVQFITAQKISIAGNVNFAYWLGDMSGVLLCTPVFLTLFHLVNRQAVQSSTTWSSLKVKTMLRATGLSAAALLVWLLSRDLLSTPASSFFLLILPIAIAGFLWGFGASTLTAFLVNFGLVLLVRGVLDTRDVVDLQVFMLAAGTTGLLLGALGSTRMELLGRNAHLVRAIEEAPLGIALLDRQPDKLHVTFANPTFQRFSPDASQIIQRLQQQGFEGDVQTGEQTLNWTVKPASASSQGETLIALVRDVTEQRQRERAEQHQRRMVAIGEIAGGMAHELNNLLHPVINLSQQARKDASNRPERLGKALTIIEDSARNSAKLVRQVLSFARNDEEKDDGTELVASLRDTVALLTSTLPPTFTIILTSDISTVLVSLTRTEISQIITNLAVNAVDATDQKGRLSIHVGQPAHGSVIVTVEDNGPGISAQEAERIMEPFFTTKPHGRGTGLGLAIVRDLLLRRHSSITLVTQAPQSARFVLTMQSTAERE</sequence>
<dbReference type="InterPro" id="IPR003594">
    <property type="entry name" value="HATPase_dom"/>
</dbReference>
<comment type="catalytic activity">
    <reaction evidence="1">
        <text>ATP + protein L-histidine = ADP + protein N-phospho-L-histidine.</text>
        <dbReference type="EC" id="2.7.13.3"/>
    </reaction>
</comment>
<dbReference type="PANTHER" id="PTHR43065">
    <property type="entry name" value="SENSOR HISTIDINE KINASE"/>
    <property type="match status" value="1"/>
</dbReference>
<keyword evidence="6" id="KW-0808">Transferase</keyword>
<evidence type="ECO:0000256" key="12">
    <source>
        <dbReference type="ARBA" id="ARBA00023012"/>
    </source>
</evidence>
<evidence type="ECO:0000313" key="17">
    <source>
        <dbReference type="Proteomes" id="UP001596166"/>
    </source>
</evidence>
<accession>A0ABW0G0I3</accession>
<keyword evidence="10 16" id="KW-0067">ATP-binding</keyword>
<feature type="transmembrane region" description="Helical" evidence="14">
    <location>
        <begin position="192"/>
        <end position="208"/>
    </location>
</feature>
<organism evidence="16 17">
    <name type="scientific">Azospirillum himalayense</name>
    <dbReference type="NCBI Taxonomy" id="654847"/>
    <lineage>
        <taxon>Bacteria</taxon>
        <taxon>Pseudomonadati</taxon>
        <taxon>Pseudomonadota</taxon>
        <taxon>Alphaproteobacteria</taxon>
        <taxon>Rhodospirillales</taxon>
        <taxon>Azospirillaceae</taxon>
        <taxon>Azospirillum</taxon>
    </lineage>
</organism>
<feature type="transmembrane region" description="Helical" evidence="14">
    <location>
        <begin position="149"/>
        <end position="172"/>
    </location>
</feature>
<dbReference type="CDD" id="cd00082">
    <property type="entry name" value="HisKA"/>
    <property type="match status" value="1"/>
</dbReference>
<dbReference type="EC" id="2.7.13.3" evidence="3"/>
<evidence type="ECO:0000256" key="5">
    <source>
        <dbReference type="ARBA" id="ARBA00022553"/>
    </source>
</evidence>
<protein>
    <recommendedName>
        <fullName evidence="3">histidine kinase</fullName>
        <ecNumber evidence="3">2.7.13.3</ecNumber>
    </recommendedName>
</protein>
<dbReference type="PRINTS" id="PR00344">
    <property type="entry name" value="BCTRLSENSOR"/>
</dbReference>
<keyword evidence="8" id="KW-0547">Nucleotide-binding</keyword>
<feature type="transmembrane region" description="Helical" evidence="14">
    <location>
        <begin position="77"/>
        <end position="96"/>
    </location>
</feature>
<dbReference type="Gene3D" id="3.30.565.10">
    <property type="entry name" value="Histidine kinase-like ATPase, C-terminal domain"/>
    <property type="match status" value="1"/>
</dbReference>
<dbReference type="GO" id="GO:0005524">
    <property type="term" value="F:ATP binding"/>
    <property type="evidence" value="ECO:0007669"/>
    <property type="project" value="UniProtKB-KW"/>
</dbReference>
<dbReference type="SUPFAM" id="SSF47384">
    <property type="entry name" value="Homodimeric domain of signal transducing histidine kinase"/>
    <property type="match status" value="1"/>
</dbReference>
<reference evidence="17" key="1">
    <citation type="journal article" date="2019" name="Int. J. Syst. Evol. Microbiol.">
        <title>The Global Catalogue of Microorganisms (GCM) 10K type strain sequencing project: providing services to taxonomists for standard genome sequencing and annotation.</title>
        <authorList>
            <consortium name="The Broad Institute Genomics Platform"/>
            <consortium name="The Broad Institute Genome Sequencing Center for Infectious Disease"/>
            <person name="Wu L."/>
            <person name="Ma J."/>
        </authorList>
    </citation>
    <scope>NUCLEOTIDE SEQUENCE [LARGE SCALE GENOMIC DNA]</scope>
    <source>
        <strain evidence="17">CCUG 58760</strain>
    </source>
</reference>
<dbReference type="Gene3D" id="1.10.287.130">
    <property type="match status" value="1"/>
</dbReference>
<evidence type="ECO:0000256" key="1">
    <source>
        <dbReference type="ARBA" id="ARBA00000085"/>
    </source>
</evidence>
<evidence type="ECO:0000256" key="2">
    <source>
        <dbReference type="ARBA" id="ARBA00004651"/>
    </source>
</evidence>
<evidence type="ECO:0000256" key="3">
    <source>
        <dbReference type="ARBA" id="ARBA00012438"/>
    </source>
</evidence>
<gene>
    <name evidence="16" type="ORF">ACFPMG_05805</name>
</gene>